<dbReference type="AlphaFoldDB" id="A0A068NSK5"/>
<accession>A0A068NSK5</accession>
<evidence type="ECO:0000259" key="8">
    <source>
        <dbReference type="PROSITE" id="PS50022"/>
    </source>
</evidence>
<proteinExistence type="inferred from homology"/>
<reference evidence="9 10" key="1">
    <citation type="journal article" date="2014" name="PLoS ONE">
        <title>The first complete genome sequence of the class fimbriimonadia in the phylum armatimonadetes.</title>
        <authorList>
            <person name="Hu Z.Y."/>
            <person name="Wang Y.Z."/>
            <person name="Im W.T."/>
            <person name="Wang S.Y."/>
            <person name="Zhao G.P."/>
            <person name="Zheng H.J."/>
            <person name="Quan Z.X."/>
        </authorList>
    </citation>
    <scope>NUCLEOTIDE SEQUENCE [LARGE SCALE GENOMIC DNA]</scope>
    <source>
        <strain evidence="9">Gsoil 348</strain>
    </source>
</reference>
<comment type="catalytic activity">
    <reaction evidence="1">
        <text>Hydrolysis of terminal non-reducing beta-D-galactose residues in beta-D-galactosides.</text>
        <dbReference type="EC" id="3.2.1.23"/>
    </reaction>
</comment>
<dbReference type="PRINTS" id="PR00132">
    <property type="entry name" value="GLHYDRLASE2"/>
</dbReference>
<keyword evidence="10" id="KW-1185">Reference proteome</keyword>
<keyword evidence="6" id="KW-0326">Glycosidase</keyword>
<dbReference type="InterPro" id="IPR008979">
    <property type="entry name" value="Galactose-bd-like_sf"/>
</dbReference>
<dbReference type="SMART" id="SM01038">
    <property type="entry name" value="Bgal_small_N"/>
    <property type="match status" value="1"/>
</dbReference>
<dbReference type="GO" id="GO:0005990">
    <property type="term" value="P:lactose catabolic process"/>
    <property type="evidence" value="ECO:0007669"/>
    <property type="project" value="TreeGrafter"/>
</dbReference>
<dbReference type="GO" id="GO:0004565">
    <property type="term" value="F:beta-galactosidase activity"/>
    <property type="evidence" value="ECO:0007669"/>
    <property type="project" value="UniProtKB-EC"/>
</dbReference>
<dbReference type="PANTHER" id="PTHR46323">
    <property type="entry name" value="BETA-GALACTOSIDASE"/>
    <property type="match status" value="1"/>
</dbReference>
<dbReference type="InterPro" id="IPR000421">
    <property type="entry name" value="FA58C"/>
</dbReference>
<gene>
    <name evidence="9" type="ORF">OP10G_3150</name>
</gene>
<evidence type="ECO:0000256" key="3">
    <source>
        <dbReference type="ARBA" id="ARBA00012756"/>
    </source>
</evidence>
<organism evidence="9 10">
    <name type="scientific">Fimbriimonas ginsengisoli Gsoil 348</name>
    <dbReference type="NCBI Taxonomy" id="661478"/>
    <lineage>
        <taxon>Bacteria</taxon>
        <taxon>Bacillati</taxon>
        <taxon>Armatimonadota</taxon>
        <taxon>Fimbriimonadia</taxon>
        <taxon>Fimbriimonadales</taxon>
        <taxon>Fimbriimonadaceae</taxon>
        <taxon>Fimbriimonas</taxon>
    </lineage>
</organism>
<dbReference type="STRING" id="661478.OP10G_3150"/>
<dbReference type="RefSeq" id="WP_025229523.1">
    <property type="nucleotide sequence ID" value="NZ_CP007139.1"/>
</dbReference>
<dbReference type="SUPFAM" id="SSF49785">
    <property type="entry name" value="Galactose-binding domain-like"/>
    <property type="match status" value="2"/>
</dbReference>
<dbReference type="PROSITE" id="PS50022">
    <property type="entry name" value="FA58C_3"/>
    <property type="match status" value="1"/>
</dbReference>
<dbReference type="PROSITE" id="PS00608">
    <property type="entry name" value="GLYCOSYL_HYDROL_F2_2"/>
    <property type="match status" value="1"/>
</dbReference>
<dbReference type="InterPro" id="IPR032312">
    <property type="entry name" value="LacZ_4"/>
</dbReference>
<dbReference type="GO" id="GO:0030246">
    <property type="term" value="F:carbohydrate binding"/>
    <property type="evidence" value="ECO:0007669"/>
    <property type="project" value="InterPro"/>
</dbReference>
<dbReference type="InterPro" id="IPR006103">
    <property type="entry name" value="Glyco_hydro_2_cat"/>
</dbReference>
<dbReference type="SUPFAM" id="SSF51445">
    <property type="entry name" value="(Trans)glycosidases"/>
    <property type="match status" value="1"/>
</dbReference>
<dbReference type="InterPro" id="IPR006104">
    <property type="entry name" value="Glyco_hydro_2_N"/>
</dbReference>
<dbReference type="Pfam" id="PF02837">
    <property type="entry name" value="Glyco_hydro_2_N"/>
    <property type="match status" value="1"/>
</dbReference>
<sequence>MLSLLLVSLSHLSAAAVPPEIEDEQCLGINKAPYHSTLVPYGTLQEALRADRAKSSYARSLNGPWKFNWVKRPELRPAEFYRPTYDVSKWKTISVPSNWQVLGYGTPYYRNNGYTFQKDWPRVMSEPPKDWTAYDERNPVGSYRRNFKVPASWDGREVFLKFDGVDAGFFLWVNGQKVGYSQNSRNAAEFDVTKFLKPGANDVAVEVYRYTAGTYFEDQDMWRLSGIFRNVTLWSAPKLHIRDTFVTSDLDSAYKNATLKVTAKVHNYGDKPSAPSVLKTTLFDLAGASVRGVRVSGAVPSIPAGGEATVTLSSAVADPQKWTAETPNLYTAVLNLGDGKEILSHRVGFRKVEIKGRVFMINGKPVKLKGANRHEMNPNTGHYVTEADMVQDLVMLKRANCNHVRTCHYSDDPRWYELCDEWGIYLVAEANLECHGYYGVIDHEPRFERMVVDRNVANVENFKNHASVVIWSMGNECGGGSNLRSAERVVRSMDSSRPTHYEAFGEGAGNPASIDSHMYTDPDGLERIANSKTLTKPMYLCEYAHAMNNSMGAIGEYNDLFDKYPALMGGAIWEWEDQGLWNRRDPKHPILAYGGGFGEKPNDGYFIHKGVVFSDRSPKPHFPEVKRAYQWIGFADLGGGKVKVKNKFAFTNLSKYGFKWTIVSDAGTVASSVIPALSLEPGAEKVVNLALPKIERRSGESLYLNIAAVLKADEKWARKGDEIANAQFPLVVSELGTAKAPAGDLSVDSASLDGIKISGSGFAISFDRRTGAISGMSTNGRSLLLPGGGPKLHLWRAQHRIDDGWAAAGWYAAGLQDLKAEVLNLDAKKGAGGEVVVSSSIRYLGKNGFSVLHLATYAVYADGTVAVDNAVSPAGKNIALARIGVRMLLDPSLNSLTYFARGPMENYADRKRGSDIGRYVSTVNQQFTPYEKPQECGNHEDMKWLSLAGQGGPRLSAIANGEPLQFSALPYRDEDMEDVPYRVDLPKSRSTVLILSAKTLGVGSAACGPRPLPQYRLDCTPRRFSYVLRLGGNSELSSIPKRSMRPVLVSRAPDGRTSLAGDGPVETSTDGNVWTSYHGAFTVIEPTKLWVRTPGFTGQIVVDPPPANQGWKATASDFEPGEGDSAHVLDNDPTTIWHSRYTPRSEPPPHRLTVDLLKPTKVGRVTLTPRQDGSNGRIRAYVIETSDDGSVWEAAARGELRNRGEAQTVPFTSPRTTRYIRLTVLSDWSNAGWASLAEFDARE</sequence>
<comment type="similarity">
    <text evidence="2">Belongs to the glycosyl hydrolase 2 family.</text>
</comment>
<dbReference type="KEGG" id="fgi:OP10G_3150"/>
<evidence type="ECO:0000256" key="5">
    <source>
        <dbReference type="ARBA" id="ARBA00022801"/>
    </source>
</evidence>
<evidence type="ECO:0000313" key="10">
    <source>
        <dbReference type="Proteomes" id="UP000027982"/>
    </source>
</evidence>
<dbReference type="InterPro" id="IPR006102">
    <property type="entry name" value="Ig-like_GH2"/>
</dbReference>
<dbReference type="SUPFAM" id="SSF74650">
    <property type="entry name" value="Galactose mutarotase-like"/>
    <property type="match status" value="1"/>
</dbReference>
<dbReference type="Proteomes" id="UP000027982">
    <property type="component" value="Chromosome"/>
</dbReference>
<dbReference type="InterPro" id="IPR050347">
    <property type="entry name" value="Bact_Beta-galactosidase"/>
</dbReference>
<dbReference type="Pfam" id="PF00703">
    <property type="entry name" value="Glyco_hydro_2"/>
    <property type="match status" value="1"/>
</dbReference>
<dbReference type="Pfam" id="PF00754">
    <property type="entry name" value="F5_F8_type_C"/>
    <property type="match status" value="1"/>
</dbReference>
<keyword evidence="5 9" id="KW-0378">Hydrolase</keyword>
<dbReference type="Pfam" id="PF16353">
    <property type="entry name" value="LacZ_4"/>
    <property type="match status" value="1"/>
</dbReference>
<dbReference type="Gene3D" id="3.20.20.80">
    <property type="entry name" value="Glycosidases"/>
    <property type="match status" value="1"/>
</dbReference>
<dbReference type="InterPro" id="IPR014718">
    <property type="entry name" value="GH-type_carb-bd"/>
</dbReference>
<dbReference type="OrthoDB" id="9762066at2"/>
<dbReference type="InterPro" id="IPR023232">
    <property type="entry name" value="Glyco_hydro_2_AS"/>
</dbReference>
<dbReference type="Gene3D" id="2.60.40.10">
    <property type="entry name" value="Immunoglobulins"/>
    <property type="match status" value="2"/>
</dbReference>
<evidence type="ECO:0000256" key="4">
    <source>
        <dbReference type="ARBA" id="ARBA00013303"/>
    </source>
</evidence>
<dbReference type="InterPro" id="IPR004199">
    <property type="entry name" value="B-gal_small/dom_5"/>
</dbReference>
<evidence type="ECO:0000256" key="2">
    <source>
        <dbReference type="ARBA" id="ARBA00007401"/>
    </source>
</evidence>
<dbReference type="Gene3D" id="2.60.120.260">
    <property type="entry name" value="Galactose-binding domain-like"/>
    <property type="match status" value="2"/>
</dbReference>
<dbReference type="eggNOG" id="COG3250">
    <property type="taxonomic scope" value="Bacteria"/>
</dbReference>
<evidence type="ECO:0000256" key="1">
    <source>
        <dbReference type="ARBA" id="ARBA00001412"/>
    </source>
</evidence>
<dbReference type="InterPro" id="IPR011013">
    <property type="entry name" value="Gal_mutarotase_sf_dom"/>
</dbReference>
<evidence type="ECO:0000256" key="7">
    <source>
        <dbReference type="ARBA" id="ARBA00032230"/>
    </source>
</evidence>
<dbReference type="HOGENOM" id="CLU_002346_0_2_0"/>
<dbReference type="SUPFAM" id="SSF49303">
    <property type="entry name" value="beta-Galactosidase/glucuronidase domain"/>
    <property type="match status" value="2"/>
</dbReference>
<dbReference type="EC" id="3.2.1.23" evidence="3"/>
<dbReference type="EMBL" id="CP007139">
    <property type="protein sequence ID" value="AIE86518.1"/>
    <property type="molecule type" value="Genomic_DNA"/>
</dbReference>
<dbReference type="Gene3D" id="2.70.98.10">
    <property type="match status" value="1"/>
</dbReference>
<name>A0A068NSK5_FIMGI</name>
<dbReference type="InterPro" id="IPR013783">
    <property type="entry name" value="Ig-like_fold"/>
</dbReference>
<protein>
    <recommendedName>
        <fullName evidence="4">Beta-galactosidase</fullName>
        <ecNumber evidence="3">3.2.1.23</ecNumber>
    </recommendedName>
    <alternativeName>
        <fullName evidence="7">Lactase</fullName>
    </alternativeName>
</protein>
<evidence type="ECO:0000256" key="6">
    <source>
        <dbReference type="ARBA" id="ARBA00023295"/>
    </source>
</evidence>
<dbReference type="InterPro" id="IPR017853">
    <property type="entry name" value="GH"/>
</dbReference>
<dbReference type="InterPro" id="IPR036156">
    <property type="entry name" value="Beta-gal/glucu_dom_sf"/>
</dbReference>
<evidence type="ECO:0000313" key="9">
    <source>
        <dbReference type="EMBL" id="AIE86518.1"/>
    </source>
</evidence>
<dbReference type="GO" id="GO:0009341">
    <property type="term" value="C:beta-galactosidase complex"/>
    <property type="evidence" value="ECO:0007669"/>
    <property type="project" value="InterPro"/>
</dbReference>
<feature type="domain" description="F5/8 type C" evidence="8">
    <location>
        <begin position="1091"/>
        <end position="1241"/>
    </location>
</feature>
<dbReference type="Pfam" id="PF02929">
    <property type="entry name" value="Bgal_small_N"/>
    <property type="match status" value="1"/>
</dbReference>
<dbReference type="Pfam" id="PF02836">
    <property type="entry name" value="Glyco_hydro_2_C"/>
    <property type="match status" value="1"/>
</dbReference>
<dbReference type="InterPro" id="IPR006101">
    <property type="entry name" value="Glyco_hydro_2"/>
</dbReference>
<dbReference type="PANTHER" id="PTHR46323:SF2">
    <property type="entry name" value="BETA-GALACTOSIDASE"/>
    <property type="match status" value="1"/>
</dbReference>